<dbReference type="NCBIfam" id="NF006771">
    <property type="entry name" value="PRK09290.1-5"/>
    <property type="match status" value="1"/>
</dbReference>
<dbReference type="GO" id="GO:0016813">
    <property type="term" value="F:hydrolase activity, acting on carbon-nitrogen (but not peptide) bonds, in linear amidines"/>
    <property type="evidence" value="ECO:0007669"/>
    <property type="project" value="InterPro"/>
</dbReference>
<accession>A0AAC9P7I6</accession>
<organism evidence="6 7">
    <name type="scientific">Granulibacter bethesdensis</name>
    <dbReference type="NCBI Taxonomy" id="364410"/>
    <lineage>
        <taxon>Bacteria</taxon>
        <taxon>Pseudomonadati</taxon>
        <taxon>Pseudomonadota</taxon>
        <taxon>Alphaproteobacteria</taxon>
        <taxon>Acetobacterales</taxon>
        <taxon>Acetobacteraceae</taxon>
        <taxon>Granulibacter</taxon>
    </lineage>
</organism>
<sequence>MCSGSAMRAGLQGLAGRARSLPHRTCSRQEQGSMSGSNRRINGERLWDSLMEMAQIGATPKGGVRRLALTAEDRAGRDRLAALGCAAGYAVRTDAIGNMFLRREGETPDRKPVLLGSHLDSQPSGGKFDGALGVMAALEVLRTLDEHGIVTQAPIELVNWTDEEGSRFGRGLLGSGVWAGVNGLEETLALRDHAGISVAEALEGIAGDAPAEAFPADSYFELHIEQGPILEAENADIGIVTGAQAQIWWDVIVTGQDAHAGTTPPSVRKDALLCAARIIDLVDRMMRARGEAGRGTVGELHVLPNSRNVIPGEVRFTVEFRHPDDAEIARIAAQFPREAGFIARDCDVSLALEPVLRLASQPFDPSCVALVAEAAARHGYAAREIVSGAGHDAIYVARRLPVAMIFVPCLNGLSHNEAESITRAQAEAGAQVLFDAVLARAGIVG</sequence>
<keyword evidence="2 6" id="KW-0378">Hydrolase</keyword>
<dbReference type="NCBIfam" id="NF006769">
    <property type="entry name" value="PRK09290.1-3"/>
    <property type="match status" value="1"/>
</dbReference>
<dbReference type="PIRSF" id="PIRSF001235">
    <property type="entry name" value="Amidase_carbamoylase"/>
    <property type="match status" value="1"/>
</dbReference>
<dbReference type="Gene3D" id="3.30.70.360">
    <property type="match status" value="1"/>
</dbReference>
<feature type="domain" description="Peptidase M20 dimerisation" evidence="5">
    <location>
        <begin position="246"/>
        <end position="335"/>
    </location>
</feature>
<gene>
    <name evidence="6" type="ORF">GbCGDNIH9_0310</name>
</gene>
<dbReference type="SUPFAM" id="SSF53187">
    <property type="entry name" value="Zn-dependent exopeptidases"/>
    <property type="match status" value="1"/>
</dbReference>
<feature type="binding site" evidence="3">
    <location>
        <position position="415"/>
    </location>
    <ligand>
        <name>Zn(2+)</name>
        <dbReference type="ChEBI" id="CHEBI:29105"/>
        <label>2</label>
    </ligand>
</feature>
<evidence type="ECO:0000256" key="2">
    <source>
        <dbReference type="ARBA" id="ARBA00022801"/>
    </source>
</evidence>
<feature type="region of interest" description="Disordered" evidence="4">
    <location>
        <begin position="18"/>
        <end position="40"/>
    </location>
</feature>
<feature type="binding site" evidence="3">
    <location>
        <position position="164"/>
    </location>
    <ligand>
        <name>Zn(2+)</name>
        <dbReference type="ChEBI" id="CHEBI:29105"/>
        <label>2</label>
    </ligand>
</feature>
<evidence type="ECO:0000256" key="4">
    <source>
        <dbReference type="SAM" id="MobiDB-lite"/>
    </source>
</evidence>
<keyword evidence="3" id="KW-0862">Zinc</keyword>
<evidence type="ECO:0000313" key="7">
    <source>
        <dbReference type="Proteomes" id="UP000182373"/>
    </source>
</evidence>
<reference evidence="7" key="1">
    <citation type="submission" date="2016-11" db="EMBL/GenBank/DDBJ databases">
        <title>Comparative genomic and phenotypic analysis of Granulibacter bethesdensis clinical isolates from patients with chronic granulomatous disease.</title>
        <authorList>
            <person name="Zarember K.A."/>
            <person name="Porcella S.F."/>
            <person name="Chu J."/>
            <person name="Ding L."/>
            <person name="Dahlstrom E."/>
            <person name="Barbian K."/>
            <person name="Martens C."/>
            <person name="Sykora L."/>
            <person name="Kramer S."/>
            <person name="Pettinato A.M."/>
            <person name="Hong H."/>
            <person name="Wald G."/>
            <person name="Berg L.J."/>
            <person name="Rogge L.S."/>
            <person name="Greenberg D.E."/>
            <person name="Falcone E.L."/>
            <person name="Neves J.F."/>
            <person name="Simoes M.J."/>
            <person name="Casal M."/>
            <person name="Rodriguez-Lopez F.C."/>
            <person name="Zelazny A."/>
            <person name="Gallin J.I."/>
            <person name="Holland S.M."/>
        </authorList>
    </citation>
    <scope>NUCLEOTIDE SEQUENCE [LARGE SCALE GENOMIC DNA]</scope>
    <source>
        <strain evidence="7">NIH9.1</strain>
    </source>
</reference>
<evidence type="ECO:0000256" key="1">
    <source>
        <dbReference type="ARBA" id="ARBA00006153"/>
    </source>
</evidence>
<comment type="cofactor">
    <cofactor evidence="3">
        <name>Zn(2+)</name>
        <dbReference type="ChEBI" id="CHEBI:29105"/>
    </cofactor>
    <text evidence="3">Binds 2 Zn(2+) ions per subunit.</text>
</comment>
<dbReference type="Pfam" id="PF01546">
    <property type="entry name" value="Peptidase_M20"/>
    <property type="match status" value="1"/>
</dbReference>
<dbReference type="InterPro" id="IPR010158">
    <property type="entry name" value="Amidase_Cbmase"/>
</dbReference>
<dbReference type="CDD" id="cd03884">
    <property type="entry name" value="M20_bAS"/>
    <property type="match status" value="1"/>
</dbReference>
<proteinExistence type="inferred from homology"/>
<dbReference type="InterPro" id="IPR011650">
    <property type="entry name" value="Peptidase_M20_dimer"/>
</dbReference>
<dbReference type="Proteomes" id="UP000182373">
    <property type="component" value="Chromosome"/>
</dbReference>
<evidence type="ECO:0000259" key="5">
    <source>
        <dbReference type="Pfam" id="PF07687"/>
    </source>
</evidence>
<dbReference type="InterPro" id="IPR036264">
    <property type="entry name" value="Bact_exopeptidase_dim_dom"/>
</dbReference>
<dbReference type="InterPro" id="IPR002933">
    <property type="entry name" value="Peptidase_M20"/>
</dbReference>
<dbReference type="Gene3D" id="3.40.630.10">
    <property type="entry name" value="Zn peptidases"/>
    <property type="match status" value="1"/>
</dbReference>
<dbReference type="EC" id="3.5.1.87" evidence="6"/>
<dbReference type="AlphaFoldDB" id="A0AAC9P7I6"/>
<name>A0AAC9P7I6_9PROT</name>
<comment type="similarity">
    <text evidence="1">Belongs to the peptidase M20 family.</text>
</comment>
<dbReference type="Pfam" id="PF07687">
    <property type="entry name" value="M20_dimer"/>
    <property type="match status" value="1"/>
</dbReference>
<feature type="binding site" evidence="3">
    <location>
        <position position="118"/>
    </location>
    <ligand>
        <name>Zn(2+)</name>
        <dbReference type="ChEBI" id="CHEBI:29105"/>
        <label>1</label>
    </ligand>
</feature>
<evidence type="ECO:0000256" key="3">
    <source>
        <dbReference type="PIRSR" id="PIRSR001235-1"/>
    </source>
</evidence>
<evidence type="ECO:0000313" key="6">
    <source>
        <dbReference type="EMBL" id="APH53537.1"/>
    </source>
</evidence>
<dbReference type="SUPFAM" id="SSF55031">
    <property type="entry name" value="Bacterial exopeptidase dimerisation domain"/>
    <property type="match status" value="1"/>
</dbReference>
<dbReference type="PANTHER" id="PTHR32494:SF5">
    <property type="entry name" value="ALLANTOATE AMIDOHYDROLASE"/>
    <property type="match status" value="1"/>
</dbReference>
<dbReference type="NCBIfam" id="TIGR01879">
    <property type="entry name" value="hydantase"/>
    <property type="match status" value="1"/>
</dbReference>
<feature type="binding site" evidence="3">
    <location>
        <position position="223"/>
    </location>
    <ligand>
        <name>Zn(2+)</name>
        <dbReference type="ChEBI" id="CHEBI:29105"/>
        <label>1</label>
    </ligand>
</feature>
<keyword evidence="3" id="KW-0479">Metal-binding</keyword>
<dbReference type="GO" id="GO:0046872">
    <property type="term" value="F:metal ion binding"/>
    <property type="evidence" value="ECO:0007669"/>
    <property type="project" value="UniProtKB-KW"/>
</dbReference>
<feature type="binding site" evidence="3">
    <location>
        <position position="129"/>
    </location>
    <ligand>
        <name>Zn(2+)</name>
        <dbReference type="ChEBI" id="CHEBI:29105"/>
        <label>2</label>
    </ligand>
</feature>
<feature type="binding site" evidence="3">
    <location>
        <position position="129"/>
    </location>
    <ligand>
        <name>Zn(2+)</name>
        <dbReference type="ChEBI" id="CHEBI:29105"/>
        <label>1</label>
    </ligand>
</feature>
<dbReference type="PANTHER" id="PTHR32494">
    <property type="entry name" value="ALLANTOATE DEIMINASE-RELATED"/>
    <property type="match status" value="1"/>
</dbReference>
<protein>
    <submittedName>
        <fullName evidence="6">N-carbamoyl-L-amino acid hydrolase</fullName>
        <ecNumber evidence="6">3.5.1.87</ecNumber>
    </submittedName>
</protein>
<feature type="compositionally biased region" description="Polar residues" evidence="4">
    <location>
        <begin position="28"/>
        <end position="40"/>
    </location>
</feature>
<dbReference type="EMBL" id="CP018191">
    <property type="protein sequence ID" value="APH53537.1"/>
    <property type="molecule type" value="Genomic_DNA"/>
</dbReference>
<dbReference type="GO" id="GO:0050538">
    <property type="term" value="F:N-carbamoyl-L-amino-acid hydrolase activity"/>
    <property type="evidence" value="ECO:0007669"/>
    <property type="project" value="UniProtKB-EC"/>
</dbReference>